<dbReference type="Pfam" id="PF00515">
    <property type="entry name" value="TPR_1"/>
    <property type="match status" value="1"/>
</dbReference>
<sequence length="174" mass="19766">MNPSISFFLVLLIVCLLAGGVLAESMDKYFESEYFKEKIGSSYIYTQIDIESLYLEEFSTLDKSILIDTLKAEELRKKLPEGWSLGTFDANTKILASYKKAIQKDESNPKAWYNMANALKRLERYTEALFAINMAIQLDSEYAHAWSNKGAILKSMGKLQESNEAFAKASELEE</sequence>
<accession>A0A2V2N4B8</accession>
<protein>
    <submittedName>
        <fullName evidence="4">Uncharacterized protein</fullName>
    </submittedName>
</protein>
<reference evidence="4 5" key="1">
    <citation type="submission" date="2018-05" db="EMBL/GenBank/DDBJ databases">
        <title>Draft genome of Methanospirillum stamsii Pt1.</title>
        <authorList>
            <person name="Dueholm M.S."/>
            <person name="Nielsen P.H."/>
            <person name="Bakmann L.F."/>
            <person name="Otzen D.E."/>
        </authorList>
    </citation>
    <scope>NUCLEOTIDE SEQUENCE [LARGE SCALE GENOMIC DNA]</scope>
    <source>
        <strain evidence="4 5">Pt1</strain>
    </source>
</reference>
<dbReference type="Proteomes" id="UP000245934">
    <property type="component" value="Unassembled WGS sequence"/>
</dbReference>
<dbReference type="InterPro" id="IPR011990">
    <property type="entry name" value="TPR-like_helical_dom_sf"/>
</dbReference>
<keyword evidence="2 3" id="KW-0802">TPR repeat</keyword>
<keyword evidence="1" id="KW-0677">Repeat</keyword>
<dbReference type="InterPro" id="IPR019734">
    <property type="entry name" value="TPR_rpt"/>
</dbReference>
<proteinExistence type="predicted"/>
<evidence type="ECO:0000256" key="3">
    <source>
        <dbReference type="PROSITE-ProRule" id="PRU00339"/>
    </source>
</evidence>
<keyword evidence="5" id="KW-1185">Reference proteome</keyword>
<dbReference type="SMART" id="SM00028">
    <property type="entry name" value="TPR"/>
    <property type="match status" value="2"/>
</dbReference>
<name>A0A2V2N4B8_9EURY</name>
<gene>
    <name evidence="4" type="ORF">DLD82_16685</name>
</gene>
<dbReference type="PROSITE" id="PS50005">
    <property type="entry name" value="TPR"/>
    <property type="match status" value="1"/>
</dbReference>
<organism evidence="4 5">
    <name type="scientific">Methanospirillum stamsii</name>
    <dbReference type="NCBI Taxonomy" id="1277351"/>
    <lineage>
        <taxon>Archaea</taxon>
        <taxon>Methanobacteriati</taxon>
        <taxon>Methanobacteriota</taxon>
        <taxon>Stenosarchaea group</taxon>
        <taxon>Methanomicrobia</taxon>
        <taxon>Methanomicrobiales</taxon>
        <taxon>Methanospirillaceae</taxon>
        <taxon>Methanospirillum</taxon>
    </lineage>
</organism>
<evidence type="ECO:0000256" key="2">
    <source>
        <dbReference type="ARBA" id="ARBA00022803"/>
    </source>
</evidence>
<dbReference type="EMBL" id="QGMZ01000049">
    <property type="protein sequence ID" value="PWR70083.1"/>
    <property type="molecule type" value="Genomic_DNA"/>
</dbReference>
<comment type="caution">
    <text evidence="4">The sequence shown here is derived from an EMBL/GenBank/DDBJ whole genome shotgun (WGS) entry which is preliminary data.</text>
</comment>
<evidence type="ECO:0000313" key="5">
    <source>
        <dbReference type="Proteomes" id="UP000245934"/>
    </source>
</evidence>
<dbReference type="Pfam" id="PF13181">
    <property type="entry name" value="TPR_8"/>
    <property type="match status" value="1"/>
</dbReference>
<dbReference type="PANTHER" id="PTHR44943:SF8">
    <property type="entry name" value="TPR REPEAT-CONTAINING PROTEIN MJ0263"/>
    <property type="match status" value="1"/>
</dbReference>
<dbReference type="PANTHER" id="PTHR44943">
    <property type="entry name" value="CELLULOSE SYNTHASE OPERON PROTEIN C"/>
    <property type="match status" value="1"/>
</dbReference>
<dbReference type="SUPFAM" id="SSF48452">
    <property type="entry name" value="TPR-like"/>
    <property type="match status" value="1"/>
</dbReference>
<feature type="repeat" description="TPR" evidence="3">
    <location>
        <begin position="109"/>
        <end position="142"/>
    </location>
</feature>
<evidence type="ECO:0000313" key="4">
    <source>
        <dbReference type="EMBL" id="PWR70083.1"/>
    </source>
</evidence>
<dbReference type="OrthoDB" id="66915at2157"/>
<dbReference type="Gene3D" id="1.25.40.10">
    <property type="entry name" value="Tetratricopeptide repeat domain"/>
    <property type="match status" value="2"/>
</dbReference>
<dbReference type="InterPro" id="IPR051685">
    <property type="entry name" value="Ycf3/AcsC/BcsC/TPR_MFPF"/>
</dbReference>
<dbReference type="AlphaFoldDB" id="A0A2V2N4B8"/>
<dbReference type="RefSeq" id="WP_109942268.1">
    <property type="nucleotide sequence ID" value="NZ_CP176366.1"/>
</dbReference>
<dbReference type="GeneID" id="97610483"/>
<evidence type="ECO:0000256" key="1">
    <source>
        <dbReference type="ARBA" id="ARBA00022737"/>
    </source>
</evidence>
<dbReference type="PROSITE" id="PS50293">
    <property type="entry name" value="TPR_REGION"/>
    <property type="match status" value="1"/>
</dbReference>